<keyword evidence="6" id="KW-0677">Repeat</keyword>
<keyword evidence="8" id="KW-0472">Membrane</keyword>
<dbReference type="AlphaFoldDB" id="A0AAE0FRZ4"/>
<evidence type="ECO:0000256" key="8">
    <source>
        <dbReference type="ARBA" id="ARBA00023136"/>
    </source>
</evidence>
<dbReference type="GO" id="GO:0005886">
    <property type="term" value="C:plasma membrane"/>
    <property type="evidence" value="ECO:0007669"/>
    <property type="project" value="UniProtKB-SubCell"/>
</dbReference>
<dbReference type="InterPro" id="IPR032675">
    <property type="entry name" value="LRR_dom_sf"/>
</dbReference>
<dbReference type="Gene3D" id="3.80.10.10">
    <property type="entry name" value="Ribonuclease Inhibitor"/>
    <property type="match status" value="1"/>
</dbReference>
<evidence type="ECO:0000256" key="11">
    <source>
        <dbReference type="ARBA" id="ARBA00037847"/>
    </source>
</evidence>
<dbReference type="GO" id="GO:0005930">
    <property type="term" value="C:axoneme"/>
    <property type="evidence" value="ECO:0007669"/>
    <property type="project" value="UniProtKB-SubCell"/>
</dbReference>
<gene>
    <name evidence="12" type="ORF">CYMTET_26291</name>
</gene>
<keyword evidence="5" id="KW-0732">Signal</keyword>
<proteinExistence type="predicted"/>
<dbReference type="GO" id="GO:0012505">
    <property type="term" value="C:endomembrane system"/>
    <property type="evidence" value="ECO:0007669"/>
    <property type="project" value="UniProtKB-SubCell"/>
</dbReference>
<keyword evidence="9" id="KW-0675">Receptor</keyword>
<protein>
    <submittedName>
        <fullName evidence="12">Uncharacterized protein</fullName>
    </submittedName>
</protein>
<evidence type="ECO:0000256" key="4">
    <source>
        <dbReference type="ARBA" id="ARBA00022692"/>
    </source>
</evidence>
<dbReference type="EMBL" id="LGRX02014214">
    <property type="protein sequence ID" value="KAK3264997.1"/>
    <property type="molecule type" value="Genomic_DNA"/>
</dbReference>
<evidence type="ECO:0000256" key="6">
    <source>
        <dbReference type="ARBA" id="ARBA00022737"/>
    </source>
</evidence>
<dbReference type="SUPFAM" id="SSF52058">
    <property type="entry name" value="L domain-like"/>
    <property type="match status" value="1"/>
</dbReference>
<dbReference type="PANTHER" id="PTHR48052:SF8">
    <property type="entry name" value="LRR RECEPTOR-LIKE SERINE_THREONINE-PROTEIN KINASE FLS2"/>
    <property type="match status" value="1"/>
</dbReference>
<evidence type="ECO:0000256" key="2">
    <source>
        <dbReference type="ARBA" id="ARBA00004430"/>
    </source>
</evidence>
<accession>A0AAE0FRZ4</accession>
<dbReference type="FunFam" id="3.80.10.10:FF:000383">
    <property type="entry name" value="Leucine-rich repeat receptor protein kinase EMS1"/>
    <property type="match status" value="1"/>
</dbReference>
<keyword evidence="3" id="KW-1003">Cell membrane</keyword>
<dbReference type="PANTHER" id="PTHR48052">
    <property type="entry name" value="UNNAMED PRODUCT"/>
    <property type="match status" value="1"/>
</dbReference>
<evidence type="ECO:0000256" key="9">
    <source>
        <dbReference type="ARBA" id="ARBA00023170"/>
    </source>
</evidence>
<comment type="subcellular location">
    <subcellularLocation>
        <location evidence="1">Cell membrane</location>
    </subcellularLocation>
    <subcellularLocation>
        <location evidence="2">Cytoplasm</location>
        <location evidence="2">Cytoskeleton</location>
        <location evidence="2">Cilium axoneme</location>
    </subcellularLocation>
    <subcellularLocation>
        <location evidence="11">Endomembrane system</location>
        <topology evidence="11">Single-pass membrane protein</topology>
    </subcellularLocation>
</comment>
<evidence type="ECO:0000256" key="1">
    <source>
        <dbReference type="ARBA" id="ARBA00004236"/>
    </source>
</evidence>
<name>A0AAE0FRZ4_9CHLO</name>
<feature type="non-terminal residue" evidence="12">
    <location>
        <position position="178"/>
    </location>
</feature>
<evidence type="ECO:0000256" key="3">
    <source>
        <dbReference type="ARBA" id="ARBA00022475"/>
    </source>
</evidence>
<evidence type="ECO:0000256" key="5">
    <source>
        <dbReference type="ARBA" id="ARBA00022729"/>
    </source>
</evidence>
<comment type="caution">
    <text evidence="12">The sequence shown here is derived from an EMBL/GenBank/DDBJ whole genome shotgun (WGS) entry which is preliminary data.</text>
</comment>
<evidence type="ECO:0000256" key="10">
    <source>
        <dbReference type="ARBA" id="ARBA00023180"/>
    </source>
</evidence>
<sequence length="178" mass="19250">MEAELSQRPTKDFQAEVSYDRVCCSGLFILGELPPMRLATPLVTMAWLSLLHVPLGFSTTLEQTSAYQECAASPTTCTNMQLEHNSLTGTLPTELGELTVMNEMQLQHNSLTGSLPTELGELTMMNEMQLQHNSLTGTLPTELGELTLMNEISVSENTELCGEVPADVVVSSTAGTAL</sequence>
<evidence type="ECO:0000313" key="13">
    <source>
        <dbReference type="Proteomes" id="UP001190700"/>
    </source>
</evidence>
<keyword evidence="7" id="KW-1133">Transmembrane helix</keyword>
<reference evidence="12 13" key="1">
    <citation type="journal article" date="2015" name="Genome Biol. Evol.">
        <title>Comparative Genomics of a Bacterivorous Green Alga Reveals Evolutionary Causalities and Consequences of Phago-Mixotrophic Mode of Nutrition.</title>
        <authorList>
            <person name="Burns J.A."/>
            <person name="Paasch A."/>
            <person name="Narechania A."/>
            <person name="Kim E."/>
        </authorList>
    </citation>
    <scope>NUCLEOTIDE SEQUENCE [LARGE SCALE GENOMIC DNA]</scope>
    <source>
        <strain evidence="12 13">PLY_AMNH</strain>
    </source>
</reference>
<evidence type="ECO:0000256" key="7">
    <source>
        <dbReference type="ARBA" id="ARBA00022989"/>
    </source>
</evidence>
<evidence type="ECO:0000313" key="12">
    <source>
        <dbReference type="EMBL" id="KAK3264997.1"/>
    </source>
</evidence>
<keyword evidence="10" id="KW-0325">Glycoprotein</keyword>
<keyword evidence="13" id="KW-1185">Reference proteome</keyword>
<organism evidence="12 13">
    <name type="scientific">Cymbomonas tetramitiformis</name>
    <dbReference type="NCBI Taxonomy" id="36881"/>
    <lineage>
        <taxon>Eukaryota</taxon>
        <taxon>Viridiplantae</taxon>
        <taxon>Chlorophyta</taxon>
        <taxon>Pyramimonadophyceae</taxon>
        <taxon>Pyramimonadales</taxon>
        <taxon>Pyramimonadaceae</taxon>
        <taxon>Cymbomonas</taxon>
    </lineage>
</organism>
<keyword evidence="4" id="KW-0812">Transmembrane</keyword>
<dbReference type="Proteomes" id="UP001190700">
    <property type="component" value="Unassembled WGS sequence"/>
</dbReference>